<feature type="region of interest" description="Disordered" evidence="1">
    <location>
        <begin position="131"/>
        <end position="292"/>
    </location>
</feature>
<feature type="region of interest" description="Disordered" evidence="1">
    <location>
        <begin position="16"/>
        <end position="65"/>
    </location>
</feature>
<feature type="compositionally biased region" description="Polar residues" evidence="1">
    <location>
        <begin position="239"/>
        <end position="254"/>
    </location>
</feature>
<feature type="compositionally biased region" description="Polar residues" evidence="1">
    <location>
        <begin position="20"/>
        <end position="34"/>
    </location>
</feature>
<dbReference type="PANTHER" id="PTHR35567">
    <property type="entry name" value="MALATE DEHYDROGENASE (AFU_ORTHOLOGUE AFUA_2G13800)"/>
    <property type="match status" value="1"/>
</dbReference>
<dbReference type="AlphaFoldDB" id="A0A8H6GV60"/>
<feature type="compositionally biased region" description="Polar residues" evidence="1">
    <location>
        <begin position="55"/>
        <end position="65"/>
    </location>
</feature>
<gene>
    <name evidence="2" type="ORF">HZS61_011197</name>
</gene>
<reference evidence="2" key="1">
    <citation type="journal article" date="2020" name="bioRxiv">
        <title>A chromosome-scale genome assembly for the Fusarium oxysporum strain Fo5176 to establish a model Arabidopsis-fungal pathosystem.</title>
        <authorList>
            <person name="Fokkens L."/>
            <person name="Guo L."/>
            <person name="Dora S."/>
            <person name="Wang B."/>
            <person name="Ye K."/>
            <person name="Sanchez-Rodriguez C."/>
            <person name="Croll D."/>
        </authorList>
    </citation>
    <scope>NUCLEOTIDE SEQUENCE [LARGE SCALE GENOMIC DNA]</scope>
    <source>
        <strain evidence="2">Fo5176</strain>
    </source>
</reference>
<evidence type="ECO:0000313" key="3">
    <source>
        <dbReference type="Proteomes" id="UP000593570"/>
    </source>
</evidence>
<feature type="compositionally biased region" description="Low complexity" evidence="1">
    <location>
        <begin position="163"/>
        <end position="172"/>
    </location>
</feature>
<feature type="region of interest" description="Disordered" evidence="1">
    <location>
        <begin position="88"/>
        <end position="116"/>
    </location>
</feature>
<feature type="compositionally biased region" description="Polar residues" evidence="1">
    <location>
        <begin position="88"/>
        <end position="100"/>
    </location>
</feature>
<evidence type="ECO:0008006" key="4">
    <source>
        <dbReference type="Google" id="ProtNLM"/>
    </source>
</evidence>
<feature type="compositionally biased region" description="Polar residues" evidence="1">
    <location>
        <begin position="222"/>
        <end position="231"/>
    </location>
</feature>
<sequence length="637" mass="66763">MYETVETSTRFCTLFADGSHPSSPSVAGETQSAGTPYPPFTEGKGTGTRPEAHTPTDSISDVPSSAVFKTTATTSKDEEDNFVNTSKIWHSDASATSVADQSEDVHEVPSMSRDDAQQETVLSYATTDNEMTRTTTQSHIQSTSVAAEATNTVNEKEQKPESATEATSAPSSISGATKLETAPSPTLSTTTTLTQTDDSHVIKTDRSSGTSFKEECTDSSKDLSAQKSSGGAHTGPASILTTDTATSSISQTKETTGSATISGGTTVTENTSTQTKSADPDTVSDQSTSTLHTALTKTTAEVVTSSYTDSTEQTGKQTTTLSTETKTTLVTSPSKTTSETTTTANSYNEEETRRAMCSHDSTLFGLGQTDGDIVFQMLHSNITSHLAAFTMLASSLLIFTSAALALASPVEYHGRSSSCEYGKPVPVLPVNGGPSELPAPPRDVTLKYIALGFGIQNYSCAEAGATPAAIGALAVLYDVTCLYPGQAHSSLKAKKWASLPSDVLNTRKVPLNRNDEGGASLTNPFPKKQPLKVEGLRKSIPYLGRHFFNGAGVPTFDLDKANQLLIAKKIDSIKAPASAPAGLEGTGAVDWLYLGDAGGSQGVSLVYRVLTAGGASHGCKAKGTDSTSYTTLYWFYG</sequence>
<organism evidence="2 3">
    <name type="scientific">Fusarium oxysporum f. sp. conglutinans</name>
    <dbReference type="NCBI Taxonomy" id="100902"/>
    <lineage>
        <taxon>Eukaryota</taxon>
        <taxon>Fungi</taxon>
        <taxon>Dikarya</taxon>
        <taxon>Ascomycota</taxon>
        <taxon>Pezizomycotina</taxon>
        <taxon>Sordariomycetes</taxon>
        <taxon>Hypocreomycetidae</taxon>
        <taxon>Hypocreales</taxon>
        <taxon>Nectriaceae</taxon>
        <taxon>Fusarium</taxon>
        <taxon>Fusarium oxysporum species complex</taxon>
    </lineage>
</organism>
<feature type="compositionally biased region" description="Low complexity" evidence="1">
    <location>
        <begin position="181"/>
        <end position="196"/>
    </location>
</feature>
<dbReference type="EMBL" id="JACDXP010000004">
    <property type="protein sequence ID" value="KAF6525402.1"/>
    <property type="molecule type" value="Genomic_DNA"/>
</dbReference>
<proteinExistence type="predicted"/>
<dbReference type="Pfam" id="PF11937">
    <property type="entry name" value="DUF3455"/>
    <property type="match status" value="1"/>
</dbReference>
<evidence type="ECO:0000313" key="2">
    <source>
        <dbReference type="EMBL" id="KAF6525402.1"/>
    </source>
</evidence>
<name>A0A8H6GV60_FUSOX</name>
<dbReference type="PANTHER" id="PTHR35567:SF3">
    <property type="entry name" value="MALATE DEHYDROGENASE"/>
    <property type="match status" value="1"/>
</dbReference>
<protein>
    <recommendedName>
        <fullName evidence="4">Malate dehydrogenase</fullName>
    </recommendedName>
</protein>
<feature type="compositionally biased region" description="Low complexity" evidence="1">
    <location>
        <begin position="255"/>
        <end position="268"/>
    </location>
</feature>
<dbReference type="Proteomes" id="UP000593570">
    <property type="component" value="Unassembled WGS sequence"/>
</dbReference>
<feature type="compositionally biased region" description="Polar residues" evidence="1">
    <location>
        <begin position="131"/>
        <end position="153"/>
    </location>
</feature>
<feature type="compositionally biased region" description="Basic and acidic residues" evidence="1">
    <location>
        <begin position="103"/>
        <end position="116"/>
    </location>
</feature>
<feature type="compositionally biased region" description="Basic and acidic residues" evidence="1">
    <location>
        <begin position="197"/>
        <end position="221"/>
    </location>
</feature>
<feature type="region of interest" description="Disordered" evidence="1">
    <location>
        <begin position="304"/>
        <end position="351"/>
    </location>
</feature>
<evidence type="ECO:0000256" key="1">
    <source>
        <dbReference type="SAM" id="MobiDB-lite"/>
    </source>
</evidence>
<dbReference type="InterPro" id="IPR021851">
    <property type="entry name" value="DUF3455"/>
</dbReference>
<comment type="caution">
    <text evidence="2">The sequence shown here is derived from an EMBL/GenBank/DDBJ whole genome shotgun (WGS) entry which is preliminary data.</text>
</comment>
<accession>A0A8H6GV60</accession>
<feature type="compositionally biased region" description="Low complexity" evidence="1">
    <location>
        <begin position="308"/>
        <end position="347"/>
    </location>
</feature>